<dbReference type="PANTHER" id="PTHR11820:SF7">
    <property type="entry name" value="ACYLPYRUVASE FAHD1, MITOCHONDRIAL"/>
    <property type="match status" value="1"/>
</dbReference>
<proteinExistence type="inferred from homology"/>
<dbReference type="Proteomes" id="UP000036780">
    <property type="component" value="Unassembled WGS sequence"/>
</dbReference>
<dbReference type="PANTHER" id="PTHR11820">
    <property type="entry name" value="ACYLPYRUVASE"/>
    <property type="match status" value="1"/>
</dbReference>
<accession>A0A0L0QSX9</accession>
<dbReference type="GeneID" id="66873001"/>
<evidence type="ECO:0000256" key="1">
    <source>
        <dbReference type="ARBA" id="ARBA00010211"/>
    </source>
</evidence>
<reference evidence="5" key="1">
    <citation type="submission" date="2015-07" db="EMBL/GenBank/DDBJ databases">
        <title>Fjat-10053 dsm26.</title>
        <authorList>
            <person name="Liu B."/>
            <person name="Wang J."/>
            <person name="Zhu Y."/>
            <person name="Liu G."/>
            <person name="Chen Q."/>
            <person name="Chen Z."/>
            <person name="Lan J."/>
            <person name="Che J."/>
            <person name="Ge C."/>
            <person name="Shi H."/>
            <person name="Pan Z."/>
            <person name="Liu X."/>
        </authorList>
    </citation>
    <scope>NUCLEOTIDE SEQUENCE [LARGE SCALE GENOMIC DNA]</scope>
    <source>
        <strain evidence="5">DSM 26</strain>
    </source>
</reference>
<dbReference type="GO" id="GO:0018773">
    <property type="term" value="F:acetylpyruvate hydrolase activity"/>
    <property type="evidence" value="ECO:0007669"/>
    <property type="project" value="TreeGrafter"/>
</dbReference>
<name>A0A0L0QSX9_VIRPA</name>
<evidence type="ECO:0000259" key="3">
    <source>
        <dbReference type="Pfam" id="PF01557"/>
    </source>
</evidence>
<feature type="domain" description="Fumarylacetoacetase-like C-terminal" evidence="3">
    <location>
        <begin position="6"/>
        <end position="197"/>
    </location>
</feature>
<gene>
    <name evidence="4" type="ORF">AFK71_06250</name>
</gene>
<protein>
    <submittedName>
        <fullName evidence="4">Fumarylacetoacetate hydrolase</fullName>
    </submittedName>
</protein>
<sequence length="207" mass="22978">MNINNIFCIGRNYTDHAAELGNAVPERPIVFSKPTNSLVTAHGQVIPYSFDKGDIHHELEIVLYIGKNVADDSKVEDVVTKMALGVDLTLRDVQAELKKKGHPWLLAKGFKHAAVITDFWDFPGEAACVEKDFSLLRNGEVVQQGNITSMIFSFQTILDYLQAHFGLREGDIIYTGTPEGVGSIHQGETYELKWGEDVKGSFVVGKR</sequence>
<dbReference type="InterPro" id="IPR036663">
    <property type="entry name" value="Fumarylacetoacetase_C_sf"/>
</dbReference>
<dbReference type="SUPFAM" id="SSF56529">
    <property type="entry name" value="FAH"/>
    <property type="match status" value="1"/>
</dbReference>
<evidence type="ECO:0000256" key="2">
    <source>
        <dbReference type="ARBA" id="ARBA00022723"/>
    </source>
</evidence>
<comment type="similarity">
    <text evidence="1">Belongs to the FAH family.</text>
</comment>
<dbReference type="AlphaFoldDB" id="A0A0L0QSX9"/>
<dbReference type="OrthoDB" id="9805307at2"/>
<organism evidence="4 5">
    <name type="scientific">Virgibacillus pantothenticus</name>
    <dbReference type="NCBI Taxonomy" id="1473"/>
    <lineage>
        <taxon>Bacteria</taxon>
        <taxon>Bacillati</taxon>
        <taxon>Bacillota</taxon>
        <taxon>Bacilli</taxon>
        <taxon>Bacillales</taxon>
        <taxon>Bacillaceae</taxon>
        <taxon>Virgibacillus</taxon>
    </lineage>
</organism>
<dbReference type="GO" id="GO:0046872">
    <property type="term" value="F:metal ion binding"/>
    <property type="evidence" value="ECO:0007669"/>
    <property type="project" value="UniProtKB-KW"/>
</dbReference>
<dbReference type="RefSeq" id="WP_050350695.1">
    <property type="nucleotide sequence ID" value="NZ_CP073011.1"/>
</dbReference>
<evidence type="ECO:0000313" key="4">
    <source>
        <dbReference type="EMBL" id="KNE21273.1"/>
    </source>
</evidence>
<dbReference type="Pfam" id="PF01557">
    <property type="entry name" value="FAA_hydrolase"/>
    <property type="match status" value="1"/>
</dbReference>
<dbReference type="InterPro" id="IPR011234">
    <property type="entry name" value="Fumarylacetoacetase-like_C"/>
</dbReference>
<dbReference type="PATRIC" id="fig|1473.5.peg.4257"/>
<dbReference type="Gene3D" id="3.90.850.10">
    <property type="entry name" value="Fumarylacetoacetase-like, C-terminal domain"/>
    <property type="match status" value="1"/>
</dbReference>
<evidence type="ECO:0000313" key="5">
    <source>
        <dbReference type="Proteomes" id="UP000036780"/>
    </source>
</evidence>
<comment type="caution">
    <text evidence="4">The sequence shown here is derived from an EMBL/GenBank/DDBJ whole genome shotgun (WGS) entry which is preliminary data.</text>
</comment>
<keyword evidence="2" id="KW-0479">Metal-binding</keyword>
<keyword evidence="4" id="KW-0378">Hydrolase</keyword>
<keyword evidence="5" id="KW-1185">Reference proteome</keyword>
<dbReference type="EMBL" id="LGTO01000005">
    <property type="protein sequence ID" value="KNE21273.1"/>
    <property type="molecule type" value="Genomic_DNA"/>
</dbReference>